<dbReference type="AlphaFoldDB" id="A0A166KHS0"/>
<dbReference type="RefSeq" id="WP_063871614.1">
    <property type="nucleotide sequence ID" value="NZ_CAWMRI010000041.1"/>
</dbReference>
<sequence length="252" mass="27366">MREPGKDFQPRWTRVAPPAVERMGLTWLISAAIATIVLWQVPGGDYILYPFSILATWFHEMGHGLMALLLGGRFHQLQIFSNGSGVATYGISQALWPISPALVAAAGPMGPAIAGAGLILASRSFKTAGLSLKILGGFLLFSTLVWVRSWFGLLAIPILGIIILGISLKAPQWMQGFVIQFLGVQACVSVYHQLNYLFSYSAGPLGLSDTGQMQKYLILPYWFWGGLMAIASLVILVQSLRIAYGSDSHFHG</sequence>
<evidence type="ECO:0000313" key="3">
    <source>
        <dbReference type="Proteomes" id="UP000076555"/>
    </source>
</evidence>
<dbReference type="InterPro" id="IPR049500">
    <property type="entry name" value="Peptidase_M50B-like"/>
</dbReference>
<evidence type="ECO:0000313" key="2">
    <source>
        <dbReference type="EMBL" id="KZL51146.1"/>
    </source>
</evidence>
<feature type="transmembrane region" description="Helical" evidence="1">
    <location>
        <begin position="218"/>
        <end position="237"/>
    </location>
</feature>
<accession>A0A166KHS0</accession>
<organism evidence="2 3">
    <name type="scientific">Nodularia spumigena CENA596</name>
    <dbReference type="NCBI Taxonomy" id="1819295"/>
    <lineage>
        <taxon>Bacteria</taxon>
        <taxon>Bacillati</taxon>
        <taxon>Cyanobacteriota</taxon>
        <taxon>Cyanophyceae</taxon>
        <taxon>Nostocales</taxon>
        <taxon>Nodulariaceae</taxon>
        <taxon>Nodularia</taxon>
    </lineage>
</organism>
<feature type="transmembrane region" description="Helical" evidence="1">
    <location>
        <begin position="128"/>
        <end position="147"/>
    </location>
</feature>
<reference evidence="2 3" key="1">
    <citation type="submission" date="2016-04" db="EMBL/GenBank/DDBJ databases">
        <title>Draft Genome Assembly of the Bloom-forming Cyanobacterium Nodularia spumigena Strain CENA596 in Shrimp Production Ponds.</title>
        <authorList>
            <person name="Popin R.V."/>
            <person name="Rigonato J."/>
            <person name="Abreu V.A."/>
            <person name="Andreote A.P."/>
            <person name="Silveira S.B."/>
            <person name="Odebrecht C."/>
            <person name="Fiore M.F."/>
        </authorList>
    </citation>
    <scope>NUCLEOTIDE SEQUENCE [LARGE SCALE GENOMIC DNA]</scope>
    <source>
        <strain evidence="2 3">CENA596</strain>
    </source>
</reference>
<evidence type="ECO:0000256" key="1">
    <source>
        <dbReference type="SAM" id="Phobius"/>
    </source>
</evidence>
<protein>
    <submittedName>
        <fullName evidence="2">Peptidase M50</fullName>
    </submittedName>
</protein>
<dbReference type="EMBL" id="LWAJ01000041">
    <property type="protein sequence ID" value="KZL51146.1"/>
    <property type="molecule type" value="Genomic_DNA"/>
</dbReference>
<name>A0A166KHS0_NODSP</name>
<dbReference type="Pfam" id="PF13398">
    <property type="entry name" value="Peptidase_M50B"/>
    <property type="match status" value="1"/>
</dbReference>
<dbReference type="PANTHER" id="PTHR33979">
    <property type="entry name" value="OS02G0221600 PROTEIN"/>
    <property type="match status" value="1"/>
</dbReference>
<dbReference type="PANTHER" id="PTHR33979:SF2">
    <property type="entry name" value="PEPTIDASE M50B-LIKE-DOMAIN-CONTAINING PROTEIN"/>
    <property type="match status" value="1"/>
</dbReference>
<keyword evidence="1" id="KW-0472">Membrane</keyword>
<proteinExistence type="predicted"/>
<keyword evidence="1" id="KW-0812">Transmembrane</keyword>
<keyword evidence="1" id="KW-1133">Transmembrane helix</keyword>
<gene>
    <name evidence="2" type="ORF">A2T98_03740</name>
</gene>
<feature type="transmembrane region" description="Helical" evidence="1">
    <location>
        <begin position="177"/>
        <end position="198"/>
    </location>
</feature>
<dbReference type="Proteomes" id="UP000076555">
    <property type="component" value="Unassembled WGS sequence"/>
</dbReference>
<dbReference type="OrthoDB" id="7425566at2"/>
<comment type="caution">
    <text evidence="2">The sequence shown here is derived from an EMBL/GenBank/DDBJ whole genome shotgun (WGS) entry which is preliminary data.</text>
</comment>
<feature type="transmembrane region" description="Helical" evidence="1">
    <location>
        <begin position="153"/>
        <end position="170"/>
    </location>
</feature>
<feature type="transmembrane region" description="Helical" evidence="1">
    <location>
        <begin position="102"/>
        <end position="121"/>
    </location>
</feature>
<feature type="transmembrane region" description="Helical" evidence="1">
    <location>
        <begin position="20"/>
        <end position="41"/>
    </location>
</feature>